<keyword evidence="3" id="KW-1185">Reference proteome</keyword>
<dbReference type="Proteomes" id="UP000553632">
    <property type="component" value="Unassembled WGS sequence"/>
</dbReference>
<name>A0A7J6SK44_PEROL</name>
<organism evidence="2 3">
    <name type="scientific">Perkinsus olseni</name>
    <name type="common">Perkinsus atlanticus</name>
    <dbReference type="NCBI Taxonomy" id="32597"/>
    <lineage>
        <taxon>Eukaryota</taxon>
        <taxon>Sar</taxon>
        <taxon>Alveolata</taxon>
        <taxon>Perkinsozoa</taxon>
        <taxon>Perkinsea</taxon>
        <taxon>Perkinsida</taxon>
        <taxon>Perkinsidae</taxon>
        <taxon>Perkinsus</taxon>
    </lineage>
</organism>
<sequence length="323" mass="34412">MVIEVSQVEAFGSYLKGQLGSLREILEAMDTTNTGTVSCIEFIDYCCHELHYFASRAEASAMFLTLVGRQKGKGRRRSGVLYTNYSDVDALFGVAIGAAGPPGAAVMEGLGESLGRKDDQHTSGRGVSSGRDDSEENEGATQHDGGMGNEEHEELAGDALNPVTASKAGHERSPCSYNADKGCSRSSAPPRVTTSISCSSARLQQEVSRAHPDRRLSQGGLERTETSSMKPTAVVNTSRQSLSATDSPRVRGGSAALGSGTVGPPSRAPLDDASLIGCCIEFASGERRWEDIEDPILRDFLNYSRAASDRLRDLGGRRPLPPR</sequence>
<evidence type="ECO:0008006" key="4">
    <source>
        <dbReference type="Google" id="ProtNLM"/>
    </source>
</evidence>
<dbReference type="AlphaFoldDB" id="A0A7J6SK44"/>
<gene>
    <name evidence="2" type="ORF">FOZ63_000427</name>
</gene>
<feature type="compositionally biased region" description="Polar residues" evidence="1">
    <location>
        <begin position="226"/>
        <end position="246"/>
    </location>
</feature>
<feature type="region of interest" description="Disordered" evidence="1">
    <location>
        <begin position="114"/>
        <end position="153"/>
    </location>
</feature>
<feature type="compositionally biased region" description="Polar residues" evidence="1">
    <location>
        <begin position="184"/>
        <end position="207"/>
    </location>
</feature>
<accession>A0A7J6SK44</accession>
<evidence type="ECO:0000313" key="3">
    <source>
        <dbReference type="Proteomes" id="UP000553632"/>
    </source>
</evidence>
<comment type="caution">
    <text evidence="2">The sequence shown here is derived from an EMBL/GenBank/DDBJ whole genome shotgun (WGS) entry which is preliminary data.</text>
</comment>
<feature type="region of interest" description="Disordered" evidence="1">
    <location>
        <begin position="165"/>
        <end position="268"/>
    </location>
</feature>
<reference evidence="2 3" key="1">
    <citation type="submission" date="2020-04" db="EMBL/GenBank/DDBJ databases">
        <title>Perkinsus olseni comparative genomics.</title>
        <authorList>
            <person name="Bogema D.R."/>
        </authorList>
    </citation>
    <scope>NUCLEOTIDE SEQUENCE [LARGE SCALE GENOMIC DNA]</scope>
    <source>
        <strain evidence="2 3">ATCC PRA-207</strain>
    </source>
</reference>
<protein>
    <recommendedName>
        <fullName evidence="4">EF-hand domain-containing protein</fullName>
    </recommendedName>
</protein>
<evidence type="ECO:0000256" key="1">
    <source>
        <dbReference type="SAM" id="MobiDB-lite"/>
    </source>
</evidence>
<proteinExistence type="predicted"/>
<dbReference type="EMBL" id="JABANO010017739">
    <property type="protein sequence ID" value="KAF4732932.1"/>
    <property type="molecule type" value="Genomic_DNA"/>
</dbReference>
<evidence type="ECO:0000313" key="2">
    <source>
        <dbReference type="EMBL" id="KAF4732932.1"/>
    </source>
</evidence>